<accession>A0A2R6R7H0</accession>
<reference evidence="2 3" key="1">
    <citation type="submission" date="2018-02" db="EMBL/GenBank/DDBJ databases">
        <title>Genome sequence of the basidiomycete white-rot fungus Phlebia centrifuga.</title>
        <authorList>
            <person name="Granchi Z."/>
            <person name="Peng M."/>
            <person name="de Vries R.P."/>
            <person name="Hilden K."/>
            <person name="Makela M.R."/>
            <person name="Grigoriev I."/>
            <person name="Riley R."/>
        </authorList>
    </citation>
    <scope>NUCLEOTIDE SEQUENCE [LARGE SCALE GENOMIC DNA]</scope>
    <source>
        <strain evidence="2 3">FBCC195</strain>
    </source>
</reference>
<dbReference type="Proteomes" id="UP000186601">
    <property type="component" value="Unassembled WGS sequence"/>
</dbReference>
<name>A0A2R6R7H0_9APHY</name>
<keyword evidence="1" id="KW-0472">Membrane</keyword>
<evidence type="ECO:0000313" key="2">
    <source>
        <dbReference type="EMBL" id="PSS22699.1"/>
    </source>
</evidence>
<comment type="caution">
    <text evidence="2">The sequence shown here is derived from an EMBL/GenBank/DDBJ whole genome shotgun (WGS) entry which is preliminary data.</text>
</comment>
<sequence length="76" mass="8385">MQAAQYGIYGAFSALRVFAICDRNITLAIIVLMLNLVPVGTNIYDFSRETDLFYVDPVLGAICTFNLDVSGTVNFQ</sequence>
<keyword evidence="1" id="KW-0812">Transmembrane</keyword>
<keyword evidence="1" id="KW-1133">Transmembrane helix</keyword>
<dbReference type="EMBL" id="MLYV02000267">
    <property type="protein sequence ID" value="PSS22699.1"/>
    <property type="molecule type" value="Genomic_DNA"/>
</dbReference>
<keyword evidence="3" id="KW-1185">Reference proteome</keyword>
<protein>
    <submittedName>
        <fullName evidence="2">Uncharacterized protein</fullName>
    </submittedName>
</protein>
<dbReference type="AlphaFoldDB" id="A0A2R6R7H0"/>
<dbReference type="OrthoDB" id="2803882at2759"/>
<gene>
    <name evidence="2" type="ORF">PHLCEN_2v2996</name>
</gene>
<proteinExistence type="predicted"/>
<evidence type="ECO:0000313" key="3">
    <source>
        <dbReference type="Proteomes" id="UP000186601"/>
    </source>
</evidence>
<organism evidence="2 3">
    <name type="scientific">Hermanssonia centrifuga</name>
    <dbReference type="NCBI Taxonomy" id="98765"/>
    <lineage>
        <taxon>Eukaryota</taxon>
        <taxon>Fungi</taxon>
        <taxon>Dikarya</taxon>
        <taxon>Basidiomycota</taxon>
        <taxon>Agaricomycotina</taxon>
        <taxon>Agaricomycetes</taxon>
        <taxon>Polyporales</taxon>
        <taxon>Meruliaceae</taxon>
        <taxon>Hermanssonia</taxon>
    </lineage>
</organism>
<evidence type="ECO:0000256" key="1">
    <source>
        <dbReference type="SAM" id="Phobius"/>
    </source>
</evidence>
<feature type="transmembrane region" description="Helical" evidence="1">
    <location>
        <begin position="25"/>
        <end position="44"/>
    </location>
</feature>